<dbReference type="GO" id="GO:0000177">
    <property type="term" value="C:cytoplasmic exosome (RNase complex)"/>
    <property type="evidence" value="ECO:0007669"/>
    <property type="project" value="TreeGrafter"/>
</dbReference>
<evidence type="ECO:0000256" key="5">
    <source>
        <dbReference type="ARBA" id="ARBA00022835"/>
    </source>
</evidence>
<dbReference type="GO" id="GO:0071038">
    <property type="term" value="P:TRAMP-dependent tRNA surveillance pathway"/>
    <property type="evidence" value="ECO:0007669"/>
    <property type="project" value="TreeGrafter"/>
</dbReference>
<evidence type="ECO:0000313" key="8">
    <source>
        <dbReference type="Proteomes" id="UP000750334"/>
    </source>
</evidence>
<proteinExistence type="inferred from homology"/>
<keyword evidence="8" id="KW-1185">Reference proteome</keyword>
<evidence type="ECO:0000256" key="1">
    <source>
        <dbReference type="ARBA" id="ARBA00004496"/>
    </source>
</evidence>
<reference evidence="7 8" key="1">
    <citation type="submission" date="2020-11" db="EMBL/GenBank/DDBJ databases">
        <title>Kefir isolates.</title>
        <authorList>
            <person name="Marcisauskas S."/>
            <person name="Kim Y."/>
            <person name="Blasche S."/>
        </authorList>
    </citation>
    <scope>NUCLEOTIDE SEQUENCE [LARGE SCALE GENOMIC DNA]</scope>
    <source>
        <strain evidence="7 8">OG2</strain>
    </source>
</reference>
<dbReference type="PANTHER" id="PTHR11097:SF8">
    <property type="entry name" value="EXOSOME COMPLEX COMPONENT RRP42"/>
    <property type="match status" value="1"/>
</dbReference>
<dbReference type="GO" id="GO:0016075">
    <property type="term" value="P:rRNA catabolic process"/>
    <property type="evidence" value="ECO:0007669"/>
    <property type="project" value="TreeGrafter"/>
</dbReference>
<gene>
    <name evidence="7" type="primary">RRP42</name>
    <name evidence="7" type="ORF">C6P45_000483</name>
</gene>
<evidence type="ECO:0000256" key="3">
    <source>
        <dbReference type="ARBA" id="ARBA00006678"/>
    </source>
</evidence>
<name>A0A9P6W7M6_MAUEX</name>
<evidence type="ECO:0000313" key="7">
    <source>
        <dbReference type="EMBL" id="KAG0665126.1"/>
    </source>
</evidence>
<organism evidence="7 8">
    <name type="scientific">Maudiozyma exigua</name>
    <name type="common">Yeast</name>
    <name type="synonym">Kazachstania exigua</name>
    <dbReference type="NCBI Taxonomy" id="34358"/>
    <lineage>
        <taxon>Eukaryota</taxon>
        <taxon>Fungi</taxon>
        <taxon>Dikarya</taxon>
        <taxon>Ascomycota</taxon>
        <taxon>Saccharomycotina</taxon>
        <taxon>Saccharomycetes</taxon>
        <taxon>Saccharomycetales</taxon>
        <taxon>Saccharomycetaceae</taxon>
        <taxon>Maudiozyma</taxon>
    </lineage>
</organism>
<keyword evidence="5" id="KW-0271">Exosome</keyword>
<keyword evidence="4" id="KW-0963">Cytoplasm</keyword>
<dbReference type="SUPFAM" id="SSF55666">
    <property type="entry name" value="Ribonuclease PH domain 2-like"/>
    <property type="match status" value="1"/>
</dbReference>
<dbReference type="Proteomes" id="UP000750334">
    <property type="component" value="Unassembled WGS sequence"/>
</dbReference>
<dbReference type="FunFam" id="3.30.230.70:FF:000030">
    <property type="entry name" value="Exosome complex component RRP42"/>
    <property type="match status" value="1"/>
</dbReference>
<dbReference type="OrthoDB" id="272245at2759"/>
<dbReference type="GO" id="GO:0000467">
    <property type="term" value="P:exonucleolytic trimming to generate mature 3'-end of 5.8S rRNA from tricistronic rRNA transcript (SSU-rRNA, 5.8S rRNA, LSU-rRNA)"/>
    <property type="evidence" value="ECO:0007669"/>
    <property type="project" value="UniProtKB-ARBA"/>
</dbReference>
<dbReference type="InterPro" id="IPR036345">
    <property type="entry name" value="ExoRNase_PH_dom2_sf"/>
</dbReference>
<dbReference type="GO" id="GO:0034475">
    <property type="term" value="P:U4 snRNA 3'-end processing"/>
    <property type="evidence" value="ECO:0007669"/>
    <property type="project" value="TreeGrafter"/>
</dbReference>
<dbReference type="InterPro" id="IPR020568">
    <property type="entry name" value="Ribosomal_Su5_D2-typ_SF"/>
</dbReference>
<dbReference type="InterPro" id="IPR050590">
    <property type="entry name" value="Exosome_comp_Rrp42_subfam"/>
</dbReference>
<evidence type="ECO:0000256" key="6">
    <source>
        <dbReference type="ARBA" id="ARBA00042523"/>
    </source>
</evidence>
<comment type="caution">
    <text evidence="7">The sequence shown here is derived from an EMBL/GenBank/DDBJ whole genome shotgun (WGS) entry which is preliminary data.</text>
</comment>
<accession>A0A9P6W7M6</accession>
<dbReference type="EMBL" id="PUHR01000114">
    <property type="protein sequence ID" value="KAG0665126.1"/>
    <property type="molecule type" value="Genomic_DNA"/>
</dbReference>
<dbReference type="SUPFAM" id="SSF54211">
    <property type="entry name" value="Ribosomal protein S5 domain 2-like"/>
    <property type="match status" value="1"/>
</dbReference>
<dbReference type="GO" id="GO:0071028">
    <property type="term" value="P:nuclear mRNA surveillance"/>
    <property type="evidence" value="ECO:0007669"/>
    <property type="project" value="TreeGrafter"/>
</dbReference>
<dbReference type="GO" id="GO:0034473">
    <property type="term" value="P:U1 snRNA 3'-end processing"/>
    <property type="evidence" value="ECO:0007669"/>
    <property type="project" value="TreeGrafter"/>
</dbReference>
<comment type="subcellular location">
    <subcellularLocation>
        <location evidence="1">Cytoplasm</location>
    </subcellularLocation>
    <subcellularLocation>
        <location evidence="2">Nucleus</location>
        <location evidence="2">Nucleolus</location>
    </subcellularLocation>
</comment>
<dbReference type="AlphaFoldDB" id="A0A9P6W7M6"/>
<dbReference type="GO" id="GO:0071035">
    <property type="term" value="P:nuclear polyadenylation-dependent rRNA catabolic process"/>
    <property type="evidence" value="ECO:0007669"/>
    <property type="project" value="TreeGrafter"/>
</dbReference>
<dbReference type="GO" id="GO:0005730">
    <property type="term" value="C:nucleolus"/>
    <property type="evidence" value="ECO:0007669"/>
    <property type="project" value="UniProtKB-SubCell"/>
</dbReference>
<evidence type="ECO:0000256" key="4">
    <source>
        <dbReference type="ARBA" id="ARBA00022490"/>
    </source>
</evidence>
<dbReference type="PANTHER" id="PTHR11097">
    <property type="entry name" value="EXOSOME COMPLEX EXONUCLEASE RIBOSOMAL RNA PROCESSING PROTEIN"/>
    <property type="match status" value="1"/>
</dbReference>
<sequence>MTLSVAEKSYLYDALASTPSIRPDGRYPYQFMPIEIYTDFLPSSNGSSRIIASDGSECIVSVKAKVVDHTSDDDLLHIEIDIAGERDDALITESCTSLFNKLLKNIDMKKLQLTKKYSFKLFIDVLVISSNSNPVSLISFGIYSSLNSTSLPKLVSNFDDLEVEELPMFHDYDLVKLEVVPPLVFVLGIVKNNIFIDPAASECEVANNGLIISWTNGKIIAPIRTLALNDTNTKGFNPNLIQEGIKLVEKYASDIASALQNI</sequence>
<dbReference type="Gene3D" id="3.30.230.70">
    <property type="entry name" value="GHMP Kinase, N-terminal domain"/>
    <property type="match status" value="1"/>
</dbReference>
<comment type="similarity">
    <text evidence="3">Belongs to the RNase PH family.</text>
</comment>
<protein>
    <recommendedName>
        <fullName evidence="6">Ribosomal RNA-processing protein 42</fullName>
    </recommendedName>
</protein>
<dbReference type="GO" id="GO:0035925">
    <property type="term" value="F:mRNA 3'-UTR AU-rich region binding"/>
    <property type="evidence" value="ECO:0007669"/>
    <property type="project" value="TreeGrafter"/>
</dbReference>
<dbReference type="GO" id="GO:0034476">
    <property type="term" value="P:U5 snRNA 3'-end processing"/>
    <property type="evidence" value="ECO:0007669"/>
    <property type="project" value="TreeGrafter"/>
</dbReference>
<dbReference type="GO" id="GO:0000176">
    <property type="term" value="C:nuclear exosome (RNase complex)"/>
    <property type="evidence" value="ECO:0007669"/>
    <property type="project" value="UniProtKB-ARBA"/>
</dbReference>
<dbReference type="InterPro" id="IPR027408">
    <property type="entry name" value="PNPase/RNase_PH_dom_sf"/>
</dbReference>
<evidence type="ECO:0000256" key="2">
    <source>
        <dbReference type="ARBA" id="ARBA00004604"/>
    </source>
</evidence>